<feature type="region of interest" description="Disordered" evidence="1">
    <location>
        <begin position="885"/>
        <end position="1106"/>
    </location>
</feature>
<feature type="region of interest" description="Disordered" evidence="1">
    <location>
        <begin position="328"/>
        <end position="425"/>
    </location>
</feature>
<proteinExistence type="predicted"/>
<feature type="region of interest" description="Disordered" evidence="1">
    <location>
        <begin position="217"/>
        <end position="237"/>
    </location>
</feature>
<feature type="region of interest" description="Disordered" evidence="1">
    <location>
        <begin position="119"/>
        <end position="161"/>
    </location>
</feature>
<feature type="compositionally biased region" description="Polar residues" evidence="1">
    <location>
        <begin position="351"/>
        <end position="367"/>
    </location>
</feature>
<feature type="compositionally biased region" description="Low complexity" evidence="1">
    <location>
        <begin position="281"/>
        <end position="301"/>
    </location>
</feature>
<feature type="compositionally biased region" description="Polar residues" evidence="1">
    <location>
        <begin position="734"/>
        <end position="745"/>
    </location>
</feature>
<dbReference type="EMBL" id="CDMZ01005031">
    <property type="protein sequence ID" value="CEM51735.1"/>
    <property type="molecule type" value="Genomic_DNA"/>
</dbReference>
<feature type="region of interest" description="Disordered" evidence="1">
    <location>
        <begin position="653"/>
        <end position="799"/>
    </location>
</feature>
<feature type="region of interest" description="Disordered" evidence="1">
    <location>
        <begin position="831"/>
        <end position="873"/>
    </location>
</feature>
<feature type="compositionally biased region" description="Basic and acidic residues" evidence="1">
    <location>
        <begin position="573"/>
        <end position="583"/>
    </location>
</feature>
<feature type="compositionally biased region" description="Polar residues" evidence="1">
    <location>
        <begin position="905"/>
        <end position="932"/>
    </location>
</feature>
<dbReference type="VEuPathDB" id="CryptoDB:Cvel_10816"/>
<protein>
    <submittedName>
        <fullName evidence="2">Uncharacterized protein</fullName>
    </submittedName>
</protein>
<feature type="compositionally biased region" description="Basic and acidic residues" evidence="1">
    <location>
        <begin position="746"/>
        <end position="764"/>
    </location>
</feature>
<feature type="compositionally biased region" description="Low complexity" evidence="1">
    <location>
        <begin position="698"/>
        <end position="711"/>
    </location>
</feature>
<feature type="compositionally biased region" description="Pro residues" evidence="1">
    <location>
        <begin position="446"/>
        <end position="457"/>
    </location>
</feature>
<gene>
    <name evidence="2" type="ORF">Cvel_10816</name>
</gene>
<feature type="compositionally biased region" description="Polar residues" evidence="1">
    <location>
        <begin position="226"/>
        <end position="235"/>
    </location>
</feature>
<feature type="region of interest" description="Disordered" evidence="1">
    <location>
        <begin position="438"/>
        <end position="595"/>
    </location>
</feature>
<organism evidence="2">
    <name type="scientific">Chromera velia CCMP2878</name>
    <dbReference type="NCBI Taxonomy" id="1169474"/>
    <lineage>
        <taxon>Eukaryota</taxon>
        <taxon>Sar</taxon>
        <taxon>Alveolata</taxon>
        <taxon>Colpodellida</taxon>
        <taxon>Chromeraceae</taxon>
        <taxon>Chromera</taxon>
    </lineage>
</organism>
<evidence type="ECO:0000256" key="1">
    <source>
        <dbReference type="SAM" id="MobiDB-lite"/>
    </source>
</evidence>
<feature type="compositionally biased region" description="Polar residues" evidence="1">
    <location>
        <begin position="515"/>
        <end position="527"/>
    </location>
</feature>
<feature type="compositionally biased region" description="Low complexity" evidence="1">
    <location>
        <begin position="1034"/>
        <end position="1046"/>
    </location>
</feature>
<evidence type="ECO:0000313" key="2">
    <source>
        <dbReference type="EMBL" id="CEM51735.1"/>
    </source>
</evidence>
<accession>A0A0G4I4C2</accession>
<feature type="compositionally biased region" description="Low complexity" evidence="1">
    <location>
        <begin position="980"/>
        <end position="1005"/>
    </location>
</feature>
<feature type="compositionally biased region" description="Basic and acidic residues" evidence="1">
    <location>
        <begin position="374"/>
        <end position="388"/>
    </location>
</feature>
<feature type="compositionally biased region" description="Polar residues" evidence="1">
    <location>
        <begin position="942"/>
        <end position="953"/>
    </location>
</feature>
<sequence length="1167" mass="124358">MQSGRIVQRLPCSAKLSAFRDDVRTWDGEAPIPSGEESRYPLHSLGRRSTSLHSHANTKSSDLFVPMSSLSGQSTRADSLFAVESSSTPLGHFVRTTATFSKSPMISRRATGLCFDTEEHQQTNTSNLSPPPLRLEGTASPGIGNTQPERETPKPTQTQKSLRTAPSWYQLELFNETDRDLLEMTSGRITDALFRNFTADLVNKVRQSSLPINKPRTHTAAAIRDTPSTSAPTGKSVSVSVSPSAATTCSIQWGTQPFARLIAHEAPQPSTVVTSVPSRHPPQQTETHTNTNTNNAPASPTTPVTVFIPQTPPRRLSALALFGASLHRTTKATPSKRPSHSPVRPACSPPNCLNDSSSHPPSHSIGATQAAPCRVKEYKSEGQEEQQKPMHPKSVKPPPTSLSIQQAPTSVETSVPPPSQIPKPTSRLLTKHLCRHPPRAQHAGVPSPPMRTAPSKPPAGGRRNADSRGAIVHEEETSGRQKSGGRDRKGEGDKSGRSSSSFSPFSLGAIGKRPSWSSFVRPSLKTSDISEKKEKKKIEKGSGEDPTKDDQTQKKKLESREKAEKVHRREKPGRKVENRESKAIAETVSEPPRETLPASLVCELLLCRLSLLSGMSVRELKELELSEIDLRGFVREGGGTEDDIPRGISDIQEAEGQQQPDFHHTEEDSEEEQNSSHQSGAVDIIQQSDLSDHSEGSLTTKTPTAPPLLKKGLSRKPADSTRSTATLAEPSNPPCSITLCNNQKTADTHEKEAEEETKSLDRFTAEFPPSPRSGEKEEGSEEPTHAISSPSPLRSSLDKLVEEAQAAATLCFPSKEEGGGNEALQSFFVVGGESASPPSPHAGTLLGRPLPNHPWHQSASPHPNRGISGHLSGLLSGVHHGSAFHSFESPPSSSCAASPLRSPVSPMSPSNQKTGTQQGKRQNPSPSATPSFGESVLPSAPSAASTSRGNAPSGQRKGKGPAGAPLPRDTASCRGTQRRGVPASSSGSSSPVASSRLTRPPSSSSHNHRSPATHCQPSEKSGRRRNLPTPPSHSRPGSARSSAPPSTRQVSDAQGKSGGVKDAGGPSAKTLEGRSPLRASPHTAEVPLKGPDGLTPRTVARARSPSPDFEAILQRCQAACKRVEKMHLLADAESDGGFEGRGAMRLPHVSSGFGHSGLETSSAKLAL</sequence>
<reference evidence="2" key="1">
    <citation type="submission" date="2014-11" db="EMBL/GenBank/DDBJ databases">
        <authorList>
            <person name="Otto D Thomas"/>
            <person name="Naeem Raeece"/>
        </authorList>
    </citation>
    <scope>NUCLEOTIDE SEQUENCE</scope>
</reference>
<feature type="compositionally biased region" description="Basic and acidic residues" evidence="1">
    <location>
        <begin position="528"/>
        <end position="564"/>
    </location>
</feature>
<feature type="compositionally biased region" description="Polar residues" evidence="1">
    <location>
        <begin position="675"/>
        <end position="689"/>
    </location>
</feature>
<feature type="region of interest" description="Disordered" evidence="1">
    <location>
        <begin position="269"/>
        <end position="301"/>
    </location>
</feature>
<name>A0A0G4I4C2_9ALVE</name>
<feature type="compositionally biased region" description="Basic and acidic residues" evidence="1">
    <location>
        <begin position="463"/>
        <end position="496"/>
    </location>
</feature>
<dbReference type="AlphaFoldDB" id="A0A0G4I4C2"/>
<feature type="compositionally biased region" description="Low complexity" evidence="1">
    <location>
        <begin position="885"/>
        <end position="903"/>
    </location>
</feature>